<dbReference type="STRING" id="4615.A0A199V6H7"/>
<accession>A0A199V6H7</accession>
<dbReference type="PANTHER" id="PTHR34121">
    <property type="entry name" value="MYOSIN-11"/>
    <property type="match status" value="1"/>
</dbReference>
<keyword evidence="1" id="KW-0732">Signal</keyword>
<gene>
    <name evidence="2" type="ORF">ACMD2_25496</name>
</gene>
<proteinExistence type="predicted"/>
<dbReference type="AlphaFoldDB" id="A0A199V6H7"/>
<feature type="chain" id="PRO_5008285693" evidence="1">
    <location>
        <begin position="18"/>
        <end position="73"/>
    </location>
</feature>
<organism evidence="2 3">
    <name type="scientific">Ananas comosus</name>
    <name type="common">Pineapple</name>
    <name type="synonym">Ananas ananas</name>
    <dbReference type="NCBI Taxonomy" id="4615"/>
    <lineage>
        <taxon>Eukaryota</taxon>
        <taxon>Viridiplantae</taxon>
        <taxon>Streptophyta</taxon>
        <taxon>Embryophyta</taxon>
        <taxon>Tracheophyta</taxon>
        <taxon>Spermatophyta</taxon>
        <taxon>Magnoliopsida</taxon>
        <taxon>Liliopsida</taxon>
        <taxon>Poales</taxon>
        <taxon>Bromeliaceae</taxon>
        <taxon>Bromelioideae</taxon>
        <taxon>Ananas</taxon>
    </lineage>
</organism>
<sequence length="73" mass="8518">MMSPIHLLQMLHWLVYGMLHLSYRSFIFDPDIGGEPMNFRDVFLYSQALEGITLSMILEAPNEEEVTLLLEIF</sequence>
<dbReference type="PANTHER" id="PTHR34121:SF1">
    <property type="entry name" value="FILAMIN-A-INTERACTING PROTEIN 1"/>
    <property type="match status" value="1"/>
</dbReference>
<dbReference type="Proteomes" id="UP000092600">
    <property type="component" value="Unassembled WGS sequence"/>
</dbReference>
<dbReference type="EMBL" id="LSRQ01003086">
    <property type="protein sequence ID" value="OAY72496.1"/>
    <property type="molecule type" value="Genomic_DNA"/>
</dbReference>
<evidence type="ECO:0000313" key="2">
    <source>
        <dbReference type="EMBL" id="OAY72496.1"/>
    </source>
</evidence>
<feature type="signal peptide" evidence="1">
    <location>
        <begin position="1"/>
        <end position="17"/>
    </location>
</feature>
<feature type="non-terminal residue" evidence="2">
    <location>
        <position position="73"/>
    </location>
</feature>
<comment type="caution">
    <text evidence="2">The sequence shown here is derived from an EMBL/GenBank/DDBJ whole genome shotgun (WGS) entry which is preliminary data.</text>
</comment>
<evidence type="ECO:0000313" key="3">
    <source>
        <dbReference type="Proteomes" id="UP000092600"/>
    </source>
</evidence>
<name>A0A199V6H7_ANACO</name>
<reference evidence="2 3" key="1">
    <citation type="journal article" date="2016" name="DNA Res.">
        <title>The draft genome of MD-2 pineapple using hybrid error correction of long reads.</title>
        <authorList>
            <person name="Redwan R.M."/>
            <person name="Saidin A."/>
            <person name="Kumar S.V."/>
        </authorList>
    </citation>
    <scope>NUCLEOTIDE SEQUENCE [LARGE SCALE GENOMIC DNA]</scope>
    <source>
        <strain evidence="3">cv. MD2</strain>
        <tissue evidence="2">Leaf</tissue>
    </source>
</reference>
<evidence type="ECO:0000256" key="1">
    <source>
        <dbReference type="SAM" id="SignalP"/>
    </source>
</evidence>
<protein>
    <submittedName>
        <fullName evidence="2">Uncharacterized protein</fullName>
    </submittedName>
</protein>